<dbReference type="PANTHER" id="PTHR21666">
    <property type="entry name" value="PEPTIDASE-RELATED"/>
    <property type="match status" value="1"/>
</dbReference>
<feature type="domain" description="M23ase beta-sheet core" evidence="1">
    <location>
        <begin position="2"/>
        <end position="82"/>
    </location>
</feature>
<name>A0A8E0NBS9_9CAUL</name>
<proteinExistence type="predicted"/>
<evidence type="ECO:0000313" key="2">
    <source>
        <dbReference type="EMBL" id="GAD59457.1"/>
    </source>
</evidence>
<dbReference type="InterPro" id="IPR050570">
    <property type="entry name" value="Cell_wall_metabolism_enzyme"/>
</dbReference>
<dbReference type="Pfam" id="PF01551">
    <property type="entry name" value="Peptidase_M23"/>
    <property type="match status" value="1"/>
</dbReference>
<dbReference type="GO" id="GO:0004222">
    <property type="term" value="F:metalloendopeptidase activity"/>
    <property type="evidence" value="ECO:0007669"/>
    <property type="project" value="TreeGrafter"/>
</dbReference>
<dbReference type="Proteomes" id="UP000016569">
    <property type="component" value="Unassembled WGS sequence"/>
</dbReference>
<dbReference type="PANTHER" id="PTHR21666:SF270">
    <property type="entry name" value="MUREIN HYDROLASE ACTIVATOR ENVC"/>
    <property type="match status" value="1"/>
</dbReference>
<dbReference type="SUPFAM" id="SSF51261">
    <property type="entry name" value="Duplicated hybrid motif"/>
    <property type="match status" value="1"/>
</dbReference>
<dbReference type="InterPro" id="IPR011055">
    <property type="entry name" value="Dup_hybrid_motif"/>
</dbReference>
<dbReference type="AlphaFoldDB" id="A0A8E0NBS9"/>
<accession>A0A8E0NBS9</accession>
<dbReference type="CDD" id="cd12797">
    <property type="entry name" value="M23_peptidase"/>
    <property type="match status" value="1"/>
</dbReference>
<dbReference type="RefSeq" id="WP_021697552.1">
    <property type="nucleotide sequence ID" value="NZ_BATC01000027.1"/>
</dbReference>
<evidence type="ECO:0000313" key="3">
    <source>
        <dbReference type="Proteomes" id="UP000016569"/>
    </source>
</evidence>
<dbReference type="Gene3D" id="2.70.70.10">
    <property type="entry name" value="Glucose Permease (Domain IIA)"/>
    <property type="match status" value="1"/>
</dbReference>
<reference evidence="3" key="1">
    <citation type="journal article" date="2013" name="Genome Announc.">
        <title>Draft Genome Sequence of the Dimorphic Prosthecate Bacterium Brevundimonas abyssalis TAR-001T.</title>
        <authorList>
            <person name="Tsubouchi T."/>
            <person name="Nishi S."/>
            <person name="Usui K."/>
            <person name="Shimane Y."/>
            <person name="Takaki Y."/>
            <person name="Maruyama T."/>
            <person name="Hatada Y."/>
        </authorList>
    </citation>
    <scope>NUCLEOTIDE SEQUENCE [LARGE SCALE GENOMIC DNA]</scope>
    <source>
        <strain evidence="3">TAR-001</strain>
    </source>
</reference>
<dbReference type="EMBL" id="BATC01000027">
    <property type="protein sequence ID" value="GAD59457.1"/>
    <property type="molecule type" value="Genomic_DNA"/>
</dbReference>
<sequence length="101" mass="10743">MLATSEGVVTAVGYDRAGYGRYVEVRHPNGLRSFYAHMSAVDVQTGAEVAAGQVVGKVGSTGYSTGPHLHFEIRRGGARLNPANYLGREFAVRIPGDHARG</sequence>
<organism evidence="2 3">
    <name type="scientific">Brevundimonas abyssalis TAR-001</name>
    <dbReference type="NCBI Taxonomy" id="1391729"/>
    <lineage>
        <taxon>Bacteria</taxon>
        <taxon>Pseudomonadati</taxon>
        <taxon>Pseudomonadota</taxon>
        <taxon>Alphaproteobacteria</taxon>
        <taxon>Caulobacterales</taxon>
        <taxon>Caulobacteraceae</taxon>
        <taxon>Brevundimonas</taxon>
    </lineage>
</organism>
<evidence type="ECO:0000259" key="1">
    <source>
        <dbReference type="Pfam" id="PF01551"/>
    </source>
</evidence>
<protein>
    <submittedName>
        <fullName evidence="2">Peptidase, M23/M37 family</fullName>
    </submittedName>
</protein>
<gene>
    <name evidence="2" type="ORF">MBEBAB_1707</name>
</gene>
<comment type="caution">
    <text evidence="2">The sequence shown here is derived from an EMBL/GenBank/DDBJ whole genome shotgun (WGS) entry which is preliminary data.</text>
</comment>
<keyword evidence="3" id="KW-1185">Reference proteome</keyword>
<dbReference type="InterPro" id="IPR016047">
    <property type="entry name" value="M23ase_b-sheet_dom"/>
</dbReference>